<sequence length="392" mass="43197">MLVFYTRLTLGTKTQLLVRVLAVFVALCWLASQLTFFTHCRPFSGLWAFPPPTRDCATLETYQMAEGSLNIASDVLMVCVVLPIAFRINMPLRHKLVLFFMLSAGLLVIAAAILTKYFDLSTDWDPTYILWYVRESSLAVCVANMPILWPLLLRWCPWLLRSKRKSPKGSNEPAIVTFGAAGVRRGGRGGVVDDTLMGNFEEPNTPEMRQADEEAEIGMIAAASGAATESAMSPQSSHNPRGCDRFEVAGECHVHGSMEVQGLLGPLAIPWVLCTNAKKEAYRIYPWFANWVSSQKCEDDPQPGPVPEEWWKIEWNRVSDDPACFIQFENTGEVINSDPRLDSARCQLGDAGTGGKAGVWVVQSTIDYLQRVAGYPADSEIATPTAGANPAS</sequence>
<evidence type="ECO:0000256" key="1">
    <source>
        <dbReference type="ARBA" id="ARBA00004141"/>
    </source>
</evidence>
<feature type="domain" description="Rhodopsin" evidence="7">
    <location>
        <begin position="2"/>
        <end position="152"/>
    </location>
</feature>
<evidence type="ECO:0000313" key="9">
    <source>
        <dbReference type="Proteomes" id="UP000009058"/>
    </source>
</evidence>
<organism evidence="8 9">
    <name type="scientific">Pyricularia oryzae (strain 70-15 / ATCC MYA-4617 / FGSC 8958)</name>
    <name type="common">Rice blast fungus</name>
    <name type="synonym">Magnaporthe oryzae</name>
    <dbReference type="NCBI Taxonomy" id="242507"/>
    <lineage>
        <taxon>Eukaryota</taxon>
        <taxon>Fungi</taxon>
        <taxon>Dikarya</taxon>
        <taxon>Ascomycota</taxon>
        <taxon>Pezizomycotina</taxon>
        <taxon>Sordariomycetes</taxon>
        <taxon>Sordariomycetidae</taxon>
        <taxon>Magnaporthales</taxon>
        <taxon>Pyriculariaceae</taxon>
        <taxon>Pyricularia</taxon>
    </lineage>
</organism>
<dbReference type="eggNOG" id="ENOG502RYN6">
    <property type="taxonomic scope" value="Eukaryota"/>
</dbReference>
<dbReference type="InterPro" id="IPR052337">
    <property type="entry name" value="SAT4-like"/>
</dbReference>
<feature type="transmembrane region" description="Helical" evidence="6">
    <location>
        <begin position="137"/>
        <end position="160"/>
    </location>
</feature>
<accession>G4MP68</accession>
<name>G4MP68_PYRO7</name>
<comment type="similarity">
    <text evidence="5">Belongs to the SAT4 family.</text>
</comment>
<dbReference type="GeneID" id="5049489"/>
<dbReference type="GO" id="GO:0016020">
    <property type="term" value="C:membrane"/>
    <property type="evidence" value="ECO:0007669"/>
    <property type="project" value="UniProtKB-SubCell"/>
</dbReference>
<dbReference type="OMA" id="FEVAGEC"/>
<feature type="transmembrane region" description="Helical" evidence="6">
    <location>
        <begin position="16"/>
        <end position="37"/>
    </location>
</feature>
<dbReference type="Proteomes" id="UP000009058">
    <property type="component" value="Chromosome 1"/>
</dbReference>
<reference evidence="8 9" key="1">
    <citation type="journal article" date="2005" name="Nature">
        <title>The genome sequence of the rice blast fungus Magnaporthe grisea.</title>
        <authorList>
            <person name="Dean R.A."/>
            <person name="Talbot N.J."/>
            <person name="Ebbole D.J."/>
            <person name="Farman M.L."/>
            <person name="Mitchell T.K."/>
            <person name="Orbach M.J."/>
            <person name="Thon M."/>
            <person name="Kulkarni R."/>
            <person name="Xu J.R."/>
            <person name="Pan H."/>
            <person name="Read N.D."/>
            <person name="Lee Y.H."/>
            <person name="Carbone I."/>
            <person name="Brown D."/>
            <person name="Oh Y.Y."/>
            <person name="Donofrio N."/>
            <person name="Jeong J.S."/>
            <person name="Soanes D.M."/>
            <person name="Djonovic S."/>
            <person name="Kolomiets E."/>
            <person name="Rehmeyer C."/>
            <person name="Li W."/>
            <person name="Harding M."/>
            <person name="Kim S."/>
            <person name="Lebrun M.H."/>
            <person name="Bohnert H."/>
            <person name="Coughlan S."/>
            <person name="Butler J."/>
            <person name="Calvo S."/>
            <person name="Ma L.J."/>
            <person name="Nicol R."/>
            <person name="Purcell S."/>
            <person name="Nusbaum C."/>
            <person name="Galagan J.E."/>
            <person name="Birren B.W."/>
        </authorList>
    </citation>
    <scope>NUCLEOTIDE SEQUENCE [LARGE SCALE GENOMIC DNA]</scope>
    <source>
        <strain evidence="9">70-15 / ATCC MYA-4617 / FGSC 8958</strain>
    </source>
</reference>
<protein>
    <recommendedName>
        <fullName evidence="7">Rhodopsin domain-containing protein</fullName>
    </recommendedName>
</protein>
<evidence type="ECO:0000313" key="8">
    <source>
        <dbReference type="EMBL" id="EHA56327.1"/>
    </source>
</evidence>
<dbReference type="EMBL" id="CM001231">
    <property type="protein sequence ID" value="EHA56327.1"/>
    <property type="molecule type" value="Genomic_DNA"/>
</dbReference>
<dbReference type="PANTHER" id="PTHR33048:SF149">
    <property type="entry name" value="UBID FAMILY DECARBOXYLASE"/>
    <property type="match status" value="1"/>
</dbReference>
<keyword evidence="9" id="KW-1185">Reference proteome</keyword>
<keyword evidence="2 6" id="KW-0812">Transmembrane</keyword>
<feature type="transmembrane region" description="Helical" evidence="6">
    <location>
        <begin position="71"/>
        <end position="89"/>
    </location>
</feature>
<feature type="transmembrane region" description="Helical" evidence="6">
    <location>
        <begin position="96"/>
        <end position="117"/>
    </location>
</feature>
<dbReference type="STRING" id="242507.G4MP68"/>
<dbReference type="InterPro" id="IPR049326">
    <property type="entry name" value="Rhodopsin_dom_fungi"/>
</dbReference>
<dbReference type="KEGG" id="mgr:MGG_13732"/>
<evidence type="ECO:0000256" key="3">
    <source>
        <dbReference type="ARBA" id="ARBA00022989"/>
    </source>
</evidence>
<proteinExistence type="inferred from homology"/>
<evidence type="ECO:0000256" key="6">
    <source>
        <dbReference type="SAM" id="Phobius"/>
    </source>
</evidence>
<comment type="subcellular location">
    <subcellularLocation>
        <location evidence="1">Membrane</location>
        <topology evidence="1">Multi-pass membrane protein</topology>
    </subcellularLocation>
</comment>
<evidence type="ECO:0000256" key="4">
    <source>
        <dbReference type="ARBA" id="ARBA00023136"/>
    </source>
</evidence>
<dbReference type="OrthoDB" id="4850726at2759"/>
<dbReference type="VEuPathDB" id="FungiDB:MGG_13732"/>
<evidence type="ECO:0000256" key="2">
    <source>
        <dbReference type="ARBA" id="ARBA00022692"/>
    </source>
</evidence>
<keyword evidence="3 6" id="KW-1133">Transmembrane helix</keyword>
<keyword evidence="4 6" id="KW-0472">Membrane</keyword>
<dbReference type="InParanoid" id="G4MP68"/>
<evidence type="ECO:0000256" key="5">
    <source>
        <dbReference type="ARBA" id="ARBA00038359"/>
    </source>
</evidence>
<dbReference type="RefSeq" id="XP_003708939.1">
    <property type="nucleotide sequence ID" value="XM_003708891.1"/>
</dbReference>
<gene>
    <name evidence="8" type="ORF">MGG_13732</name>
</gene>
<evidence type="ECO:0000259" key="7">
    <source>
        <dbReference type="Pfam" id="PF20684"/>
    </source>
</evidence>
<reference key="2">
    <citation type="submission" date="2011-05" db="EMBL/GenBank/DDBJ databases">
        <title>The Genome Sequence of Magnaporthe oryzae 70-15.</title>
        <authorList>
            <consortium name="The Broad Institute Genome Sequencing Platform"/>
            <person name="Ma L.-J."/>
            <person name="Dead R."/>
            <person name="Young S.K."/>
            <person name="Zeng Q."/>
            <person name="Gargeya S."/>
            <person name="Fitzgerald M."/>
            <person name="Haas B."/>
            <person name="Abouelleil A."/>
            <person name="Alvarado L."/>
            <person name="Arachchi H.M."/>
            <person name="Berlin A."/>
            <person name="Brown A."/>
            <person name="Chapman S.B."/>
            <person name="Chen Z."/>
            <person name="Dunbar C."/>
            <person name="Freedman E."/>
            <person name="Gearin G."/>
            <person name="Gellesch M."/>
            <person name="Goldberg J."/>
            <person name="Griggs A."/>
            <person name="Gujja S."/>
            <person name="Heiman D."/>
            <person name="Howarth C."/>
            <person name="Larson L."/>
            <person name="Lui A."/>
            <person name="MacDonald P.J.P."/>
            <person name="Mehta T."/>
            <person name="Montmayeur A."/>
            <person name="Murphy C."/>
            <person name="Neiman D."/>
            <person name="Pearson M."/>
            <person name="Priest M."/>
            <person name="Roberts A."/>
            <person name="Saif S."/>
            <person name="Shea T."/>
            <person name="Shenoy N."/>
            <person name="Sisk P."/>
            <person name="Stolte C."/>
            <person name="Sykes S."/>
            <person name="Yandava C."/>
            <person name="Wortman J."/>
            <person name="Nusbaum C."/>
            <person name="Birren B."/>
        </authorList>
    </citation>
    <scope>NUCLEOTIDE SEQUENCE</scope>
    <source>
        <strain>70-15</strain>
    </source>
</reference>
<dbReference type="HOGENOM" id="CLU_704134_0_0_1"/>
<dbReference type="PANTHER" id="PTHR33048">
    <property type="entry name" value="PTH11-LIKE INTEGRAL MEMBRANE PROTEIN (AFU_ORTHOLOGUE AFUA_5G11245)"/>
    <property type="match status" value="1"/>
</dbReference>
<dbReference type="AlphaFoldDB" id="G4MP68"/>
<dbReference type="Pfam" id="PF20684">
    <property type="entry name" value="Fung_rhodopsin"/>
    <property type="match status" value="1"/>
</dbReference>